<evidence type="ECO:0008006" key="4">
    <source>
        <dbReference type="Google" id="ProtNLM"/>
    </source>
</evidence>
<evidence type="ECO:0000313" key="3">
    <source>
        <dbReference type="Proteomes" id="UP001596052"/>
    </source>
</evidence>
<comment type="caution">
    <text evidence="2">The sequence shown here is derived from an EMBL/GenBank/DDBJ whole genome shotgun (WGS) entry which is preliminary data.</text>
</comment>
<sequence>MKHSLLLLISLLCLTAAATRAADAPGGVREFKDMLKDIPSKDILKLSGTKKLEVAKEISQKLTLKEHGKDGTYKGKITSIEVWPFPERGITGWRLALQDTFKRGGDTILVWAWVHVYTDPDGVMPKLKEGKEITVTGKINRSDLSITDAGPRLNVDLFVNAMQPQK</sequence>
<dbReference type="EMBL" id="JBHSMQ010000009">
    <property type="protein sequence ID" value="MFC5457244.1"/>
    <property type="molecule type" value="Genomic_DNA"/>
</dbReference>
<keyword evidence="1" id="KW-0732">Signal</keyword>
<dbReference type="RefSeq" id="WP_377170330.1">
    <property type="nucleotide sequence ID" value="NZ_JBHSMQ010000009.1"/>
</dbReference>
<feature type="chain" id="PRO_5046321190" description="DUF5666 domain-containing protein" evidence="1">
    <location>
        <begin position="22"/>
        <end position="166"/>
    </location>
</feature>
<protein>
    <recommendedName>
        <fullName evidence="4">DUF5666 domain-containing protein</fullName>
    </recommendedName>
</protein>
<reference evidence="3" key="1">
    <citation type="journal article" date="2019" name="Int. J. Syst. Evol. Microbiol.">
        <title>The Global Catalogue of Microorganisms (GCM) 10K type strain sequencing project: providing services to taxonomists for standard genome sequencing and annotation.</title>
        <authorList>
            <consortium name="The Broad Institute Genomics Platform"/>
            <consortium name="The Broad Institute Genome Sequencing Center for Infectious Disease"/>
            <person name="Wu L."/>
            <person name="Ma J."/>
        </authorList>
    </citation>
    <scope>NUCLEOTIDE SEQUENCE [LARGE SCALE GENOMIC DNA]</scope>
    <source>
        <strain evidence="3">CGMCC 4.1469</strain>
    </source>
</reference>
<proteinExistence type="predicted"/>
<evidence type="ECO:0000256" key="1">
    <source>
        <dbReference type="SAM" id="SignalP"/>
    </source>
</evidence>
<organism evidence="2 3">
    <name type="scientific">Prosthecobacter fluviatilis</name>
    <dbReference type="NCBI Taxonomy" id="445931"/>
    <lineage>
        <taxon>Bacteria</taxon>
        <taxon>Pseudomonadati</taxon>
        <taxon>Verrucomicrobiota</taxon>
        <taxon>Verrucomicrobiia</taxon>
        <taxon>Verrucomicrobiales</taxon>
        <taxon>Verrucomicrobiaceae</taxon>
        <taxon>Prosthecobacter</taxon>
    </lineage>
</organism>
<dbReference type="Proteomes" id="UP001596052">
    <property type="component" value="Unassembled WGS sequence"/>
</dbReference>
<gene>
    <name evidence="2" type="ORF">ACFQDI_20415</name>
</gene>
<keyword evidence="3" id="KW-1185">Reference proteome</keyword>
<feature type="signal peptide" evidence="1">
    <location>
        <begin position="1"/>
        <end position="21"/>
    </location>
</feature>
<name>A0ABW0KV85_9BACT</name>
<accession>A0ABW0KV85</accession>
<evidence type="ECO:0000313" key="2">
    <source>
        <dbReference type="EMBL" id="MFC5457244.1"/>
    </source>
</evidence>